<dbReference type="InParanoid" id="A0A1X7UYG0"/>
<keyword evidence="1" id="KW-0175">Coiled coil</keyword>
<feature type="transmembrane region" description="Helical" evidence="3">
    <location>
        <begin position="152"/>
        <end position="177"/>
    </location>
</feature>
<dbReference type="AlphaFoldDB" id="A0A1X7UYG0"/>
<evidence type="ECO:0000256" key="1">
    <source>
        <dbReference type="SAM" id="Coils"/>
    </source>
</evidence>
<keyword evidence="3" id="KW-1133">Transmembrane helix</keyword>
<dbReference type="EnsemblMetazoa" id="Aqu2.1.32741_001">
    <property type="protein sequence ID" value="Aqu2.1.32741_001"/>
    <property type="gene ID" value="Aqu2.1.32741"/>
</dbReference>
<proteinExistence type="predicted"/>
<feature type="region of interest" description="Disordered" evidence="2">
    <location>
        <begin position="116"/>
        <end position="149"/>
    </location>
</feature>
<accession>A0A1X7UYG0</accession>
<evidence type="ECO:0000256" key="3">
    <source>
        <dbReference type="SAM" id="Phobius"/>
    </source>
</evidence>
<feature type="compositionally biased region" description="Polar residues" evidence="2">
    <location>
        <begin position="116"/>
        <end position="129"/>
    </location>
</feature>
<evidence type="ECO:0000256" key="2">
    <source>
        <dbReference type="SAM" id="MobiDB-lite"/>
    </source>
</evidence>
<evidence type="ECO:0000313" key="4">
    <source>
        <dbReference type="EnsemblMetazoa" id="Aqu2.1.32741_001"/>
    </source>
</evidence>
<feature type="compositionally biased region" description="Basic and acidic residues" evidence="2">
    <location>
        <begin position="132"/>
        <end position="141"/>
    </location>
</feature>
<dbReference type="Gene3D" id="1.20.1170.10">
    <property type="match status" value="1"/>
</dbReference>
<sequence>MESSNQVVPIAQSCIEAAQDIYRAVSTNPPEGGAGVNIPVERLQTLQNDGQRLSRFSKEQEGLFKKKETEQQLEFESLTREKGKHELEKNRQQKNLISLESRKDGLLQEKNYHQSSLDNARSALSSATSGLHHAEERLNKSKKDRKKKKKRGGLFGAAIGFVVGGPAGAAVGAGLGVAGSALISELEGKVDEARRNVDRCQREVSNAEANCHTANSSFQGMQPQIDSCQRSINDCEASIRRCTADSEKVHEEIGSVRQSLAFISEAIRLWNIFENLSHNATEQTRQFEEILKIVQSTQRYDFIGSSGARSTAISFLEAWNNIFAEHNVPPVISTMQASIN</sequence>
<organism evidence="4">
    <name type="scientific">Amphimedon queenslandica</name>
    <name type="common">Sponge</name>
    <dbReference type="NCBI Taxonomy" id="400682"/>
    <lineage>
        <taxon>Eukaryota</taxon>
        <taxon>Metazoa</taxon>
        <taxon>Porifera</taxon>
        <taxon>Demospongiae</taxon>
        <taxon>Heteroscleromorpha</taxon>
        <taxon>Haplosclerida</taxon>
        <taxon>Niphatidae</taxon>
        <taxon>Amphimedon</taxon>
    </lineage>
</organism>
<name>A0A1X7UYG0_AMPQE</name>
<reference evidence="4" key="1">
    <citation type="submission" date="2017-05" db="UniProtKB">
        <authorList>
            <consortium name="EnsemblMetazoa"/>
        </authorList>
    </citation>
    <scope>IDENTIFICATION</scope>
</reference>
<keyword evidence="3" id="KW-0472">Membrane</keyword>
<protein>
    <submittedName>
        <fullName evidence="4">Uncharacterized protein</fullName>
    </submittedName>
</protein>
<feature type="coiled-coil region" evidence="1">
    <location>
        <begin position="183"/>
        <end position="210"/>
    </location>
</feature>
<keyword evidence="3" id="KW-0812">Transmembrane</keyword>